<evidence type="ECO:0000313" key="21">
    <source>
        <dbReference type="EMBL" id="AFK05225.1"/>
    </source>
</evidence>
<dbReference type="CDD" id="cd06139">
    <property type="entry name" value="DNA_polA_I_Ecoli_like_exo"/>
    <property type="match status" value="1"/>
</dbReference>
<keyword evidence="22" id="KW-1185">Reference proteome</keyword>
<keyword evidence="11 16" id="KW-0239">DNA-directed DNA polymerase</keyword>
<evidence type="ECO:0000256" key="9">
    <source>
        <dbReference type="ARBA" id="ARBA00022801"/>
    </source>
</evidence>
<dbReference type="PANTHER" id="PTHR10133:SF27">
    <property type="entry name" value="DNA POLYMERASE NU"/>
    <property type="match status" value="1"/>
</dbReference>
<dbReference type="CDD" id="cd09859">
    <property type="entry name" value="PIN_53EXO"/>
    <property type="match status" value="1"/>
</dbReference>
<dbReference type="SUPFAM" id="SSF47807">
    <property type="entry name" value="5' to 3' exonuclease, C-terminal subdomain"/>
    <property type="match status" value="1"/>
</dbReference>
<dbReference type="RefSeq" id="WP_015030913.1">
    <property type="nucleotide sequence ID" value="NC_018748.1"/>
</dbReference>
<dbReference type="InterPro" id="IPR002298">
    <property type="entry name" value="DNA_polymerase_A"/>
</dbReference>
<evidence type="ECO:0000259" key="18">
    <source>
        <dbReference type="SMART" id="SM00474"/>
    </source>
</evidence>
<evidence type="ECO:0000256" key="15">
    <source>
        <dbReference type="NCBIfam" id="TIGR00593"/>
    </source>
</evidence>
<dbReference type="SUPFAM" id="SSF56672">
    <property type="entry name" value="DNA/RNA polymerases"/>
    <property type="match status" value="1"/>
</dbReference>
<dbReference type="PROSITE" id="PS00447">
    <property type="entry name" value="DNA_POLYMERASE_A"/>
    <property type="match status" value="1"/>
</dbReference>
<dbReference type="CDD" id="cd08637">
    <property type="entry name" value="DNA_pol_A_pol_I_C"/>
    <property type="match status" value="1"/>
</dbReference>
<dbReference type="Pfam" id="PF02739">
    <property type="entry name" value="5_3_exonuc_N"/>
    <property type="match status" value="1"/>
</dbReference>
<evidence type="ECO:0000256" key="7">
    <source>
        <dbReference type="ARBA" id="ARBA00022722"/>
    </source>
</evidence>
<evidence type="ECO:0000256" key="16">
    <source>
        <dbReference type="RuleBase" id="RU004460"/>
    </source>
</evidence>
<evidence type="ECO:0000256" key="12">
    <source>
        <dbReference type="ARBA" id="ARBA00023125"/>
    </source>
</evidence>
<sequence length="960" mass="107719">MPTKKLFLLDAMALIYRAHFAFMKAPRLTSTGLNTSCVFGVANAILEVIQKEKPTHIGVAFDLPGGTFRNDWFPEYKANRQEQPEDITIAIPYVKKLVEAMDIPLLMLAGYEADDVIGTLAKQAAKHDFEVFMMTPDKDYGQLVEDHIYIYKPAIGGKDAEKLGVKEVCEKWGIEHPEQVVDILGLMGDAVDNIPGVPGVGEKTAAKLIATYGSIENMYENADKLTGKVGEAIKNNKEQALLSKKLAQIELNVPVEFNEDFLKITHPKPELMGPLLDELEFRTLRKRLLPNEPVPASSSGDSSQKSNPSTAPVNALKAKSGTQISMFEAMGAPAAPQIAAQTPFEEEEELQYRANSVKDTILSKVHEYHLMDTPILRKSLIQYLSNQEEFCFDSETTSVDAVDAEVVGLSFAYYAGEAFYVPIPSEKEEAQAVMNEFKEVFENESIIKIGQNIKYDLMVLKNYGIELKGTLFDTMLAHYIIEPEQRHGMDYLANIYLNYEPVSIETLIGKGKSQGSMRDVALEKIKDYAAEDADITFQLKHILAPKLADSQQQKLLQQVEMPLVKVLADMEMEGVRVDESALQEMSSVLESDVRQIQSDIFNIAGQEFNVASPKQLGEILFEKLKLDKNAKKTKTGQYATGEDILSKLENEHEIVRKILDFRELVKLKNTYVDALPALISKKTGRIHTSYNQAVAATGRLSSTNPNLQNIPIRTPRGREIRKAFVPRNDEYVILSADYSQIELRIMAAFSGDESMLEAFNQGIDIHSTTASKVFRVGLSDVTSDMRRKAKMVNFGIIYGISAFGLSQRLNIPRGEAKEIIDAYWVEFPKIKQFMDDTINKAREVKYAETILGRRRYLRDINSQNMTDRGFAERNAINAPIQGSAADMIKVAMINIHDFMKKEQLQSRMILQVHDELVFDAHRSEVDFLKTKVDELMCTAIPLTVKMETGMGIGQNWLEAH</sequence>
<dbReference type="CDD" id="cd09898">
    <property type="entry name" value="H3TH_53EXO"/>
    <property type="match status" value="1"/>
</dbReference>
<dbReference type="Pfam" id="PF01612">
    <property type="entry name" value="DNA_pol_A_exo1"/>
    <property type="match status" value="1"/>
</dbReference>
<dbReference type="InterPro" id="IPR036397">
    <property type="entry name" value="RNaseH_sf"/>
</dbReference>
<dbReference type="SMART" id="SM00474">
    <property type="entry name" value="35EXOc"/>
    <property type="match status" value="1"/>
</dbReference>
<dbReference type="InterPro" id="IPR036279">
    <property type="entry name" value="5-3_exonuclease_C_sf"/>
</dbReference>
<dbReference type="InterPro" id="IPR002421">
    <property type="entry name" value="5-3_exonuclease"/>
</dbReference>
<dbReference type="NCBIfam" id="NF004397">
    <property type="entry name" value="PRK05755.1"/>
    <property type="match status" value="1"/>
</dbReference>
<dbReference type="SMART" id="SM00475">
    <property type="entry name" value="53EXOc"/>
    <property type="match status" value="1"/>
</dbReference>
<dbReference type="InterPro" id="IPR020045">
    <property type="entry name" value="DNA_polI_H3TH"/>
</dbReference>
<dbReference type="SMART" id="SM00482">
    <property type="entry name" value="POLAc"/>
    <property type="match status" value="1"/>
</dbReference>
<feature type="compositionally biased region" description="Polar residues" evidence="17">
    <location>
        <begin position="296"/>
        <end position="312"/>
    </location>
</feature>
<evidence type="ECO:0000256" key="13">
    <source>
        <dbReference type="ARBA" id="ARBA00023204"/>
    </source>
</evidence>
<name>A0ABN4ASU7_EMTOG</name>
<evidence type="ECO:0000256" key="11">
    <source>
        <dbReference type="ARBA" id="ARBA00022932"/>
    </source>
</evidence>
<evidence type="ECO:0000313" key="22">
    <source>
        <dbReference type="Proteomes" id="UP000002875"/>
    </source>
</evidence>
<feature type="region of interest" description="Disordered" evidence="17">
    <location>
        <begin position="291"/>
        <end position="315"/>
    </location>
</feature>
<dbReference type="InterPro" id="IPR008918">
    <property type="entry name" value="HhH2"/>
</dbReference>
<dbReference type="InterPro" id="IPR020046">
    <property type="entry name" value="5-3_exonucl_a-hlix_arch_N"/>
</dbReference>
<evidence type="ECO:0000259" key="20">
    <source>
        <dbReference type="SMART" id="SM00482"/>
    </source>
</evidence>
<dbReference type="Gene3D" id="3.40.50.1010">
    <property type="entry name" value="5'-nuclease"/>
    <property type="match status" value="1"/>
</dbReference>
<evidence type="ECO:0000256" key="8">
    <source>
        <dbReference type="ARBA" id="ARBA00022763"/>
    </source>
</evidence>
<keyword evidence="8 16" id="KW-0227">DNA damage</keyword>
<dbReference type="Pfam" id="PF00476">
    <property type="entry name" value="DNA_pol_A"/>
    <property type="match status" value="1"/>
</dbReference>
<evidence type="ECO:0000256" key="3">
    <source>
        <dbReference type="ARBA" id="ARBA00020311"/>
    </source>
</evidence>
<keyword evidence="7" id="KW-0540">Nuclease</keyword>
<keyword evidence="12 16" id="KW-0238">DNA-binding</keyword>
<comment type="function">
    <text evidence="16">In addition to polymerase activity, this DNA polymerase exhibits 3'-5' and 5'-3' exonuclease activity.</text>
</comment>
<keyword evidence="9 16" id="KW-0378">Hydrolase</keyword>
<evidence type="ECO:0000256" key="5">
    <source>
        <dbReference type="ARBA" id="ARBA00022695"/>
    </source>
</evidence>
<reference evidence="21 22" key="1">
    <citation type="submission" date="2011-07" db="EMBL/GenBank/DDBJ databases">
        <title>The complete genome of chromosome of Emticicia oligotrophica DSM 17448.</title>
        <authorList>
            <consortium name="US DOE Joint Genome Institute (JGI-PGF)"/>
            <person name="Lucas S."/>
            <person name="Han J."/>
            <person name="Lapidus A."/>
            <person name="Bruce D."/>
            <person name="Goodwin L."/>
            <person name="Pitluck S."/>
            <person name="Peters L."/>
            <person name="Kyrpides N."/>
            <person name="Mavromatis K."/>
            <person name="Ivanova N."/>
            <person name="Ovchinnikova G."/>
            <person name="Teshima H."/>
            <person name="Detter J.C."/>
            <person name="Tapia R."/>
            <person name="Han C."/>
            <person name="Land M."/>
            <person name="Hauser L."/>
            <person name="Markowitz V."/>
            <person name="Cheng J.-F."/>
            <person name="Hugenholtz P."/>
            <person name="Woyke T."/>
            <person name="Wu D."/>
            <person name="Tindall B."/>
            <person name="Pomrenke H."/>
            <person name="Brambilla E."/>
            <person name="Klenk H.-P."/>
            <person name="Eisen J.A."/>
        </authorList>
    </citation>
    <scope>NUCLEOTIDE SEQUENCE [LARGE SCALE GENOMIC DNA]</scope>
    <source>
        <strain evidence="21 22">DSM 17448</strain>
    </source>
</reference>
<evidence type="ECO:0000256" key="10">
    <source>
        <dbReference type="ARBA" id="ARBA00022839"/>
    </source>
</evidence>
<dbReference type="InterPro" id="IPR018320">
    <property type="entry name" value="DNA_polymerase_1"/>
</dbReference>
<dbReference type="Gene3D" id="1.10.150.20">
    <property type="entry name" value="5' to 3' exonuclease, C-terminal subdomain"/>
    <property type="match status" value="2"/>
</dbReference>
<feature type="domain" description="5'-3' exonuclease" evidence="19">
    <location>
        <begin position="4"/>
        <end position="265"/>
    </location>
</feature>
<keyword evidence="13 16" id="KW-0234">DNA repair</keyword>
<dbReference type="EMBL" id="CP002961">
    <property type="protein sequence ID" value="AFK05225.1"/>
    <property type="molecule type" value="Genomic_DNA"/>
</dbReference>
<keyword evidence="6 16" id="KW-0235">DNA replication</keyword>
<dbReference type="Gene3D" id="3.30.70.370">
    <property type="match status" value="1"/>
</dbReference>
<evidence type="ECO:0000256" key="1">
    <source>
        <dbReference type="ARBA" id="ARBA00007705"/>
    </source>
</evidence>
<dbReference type="SUPFAM" id="SSF53098">
    <property type="entry name" value="Ribonuclease H-like"/>
    <property type="match status" value="1"/>
</dbReference>
<dbReference type="InterPro" id="IPR029060">
    <property type="entry name" value="PIN-like_dom_sf"/>
</dbReference>
<organism evidence="21 22">
    <name type="scientific">Emticicia oligotrophica (strain DSM 17448 / CIP 109782 / MTCC 6937 / GPTSA100-15)</name>
    <dbReference type="NCBI Taxonomy" id="929562"/>
    <lineage>
        <taxon>Bacteria</taxon>
        <taxon>Pseudomonadati</taxon>
        <taxon>Bacteroidota</taxon>
        <taxon>Cytophagia</taxon>
        <taxon>Cytophagales</taxon>
        <taxon>Leadbetterellaceae</taxon>
        <taxon>Emticicia</taxon>
    </lineage>
</organism>
<dbReference type="InterPro" id="IPR012337">
    <property type="entry name" value="RNaseH-like_sf"/>
</dbReference>
<dbReference type="EC" id="2.7.7.7" evidence="2 15"/>
<comment type="catalytic activity">
    <reaction evidence="14 16">
        <text>DNA(n) + a 2'-deoxyribonucleoside 5'-triphosphate = DNA(n+1) + diphosphate</text>
        <dbReference type="Rhea" id="RHEA:22508"/>
        <dbReference type="Rhea" id="RHEA-COMP:17339"/>
        <dbReference type="Rhea" id="RHEA-COMP:17340"/>
        <dbReference type="ChEBI" id="CHEBI:33019"/>
        <dbReference type="ChEBI" id="CHEBI:61560"/>
        <dbReference type="ChEBI" id="CHEBI:173112"/>
        <dbReference type="EC" id="2.7.7.7"/>
    </reaction>
</comment>
<feature type="domain" description="DNA-directed DNA polymerase family A palm" evidence="20">
    <location>
        <begin position="717"/>
        <end position="924"/>
    </location>
</feature>
<accession>A0ABN4ASU7</accession>
<dbReference type="Gene3D" id="3.30.420.10">
    <property type="entry name" value="Ribonuclease H-like superfamily/Ribonuclease H"/>
    <property type="match status" value="1"/>
</dbReference>
<dbReference type="SUPFAM" id="SSF88723">
    <property type="entry name" value="PIN domain-like"/>
    <property type="match status" value="1"/>
</dbReference>
<evidence type="ECO:0000256" key="2">
    <source>
        <dbReference type="ARBA" id="ARBA00012417"/>
    </source>
</evidence>
<evidence type="ECO:0000256" key="6">
    <source>
        <dbReference type="ARBA" id="ARBA00022705"/>
    </source>
</evidence>
<feature type="domain" description="3'-5' exonuclease" evidence="18">
    <location>
        <begin position="368"/>
        <end position="548"/>
    </location>
</feature>
<dbReference type="InterPro" id="IPR001098">
    <property type="entry name" value="DNA-dir_DNA_pol_A_palm_dom"/>
</dbReference>
<keyword evidence="4 16" id="KW-0808">Transferase</keyword>
<protein>
    <recommendedName>
        <fullName evidence="3 15">DNA polymerase I</fullName>
        <ecNumber evidence="2 15">2.7.7.7</ecNumber>
    </recommendedName>
</protein>
<dbReference type="Gene3D" id="1.20.1060.10">
    <property type="entry name" value="Taq DNA Polymerase, Chain T, domain 4"/>
    <property type="match status" value="1"/>
</dbReference>
<dbReference type="Proteomes" id="UP000002875">
    <property type="component" value="Chromosome"/>
</dbReference>
<keyword evidence="10 16" id="KW-0269">Exonuclease</keyword>
<evidence type="ECO:0000256" key="14">
    <source>
        <dbReference type="ARBA" id="ARBA00049244"/>
    </source>
</evidence>
<gene>
    <name evidence="16" type="primary">polA</name>
    <name evidence="21" type="ordered locus">Emtol_4100</name>
</gene>
<dbReference type="SMART" id="SM00279">
    <property type="entry name" value="HhH2"/>
    <property type="match status" value="1"/>
</dbReference>
<evidence type="ECO:0000259" key="19">
    <source>
        <dbReference type="SMART" id="SM00475"/>
    </source>
</evidence>
<evidence type="ECO:0000256" key="17">
    <source>
        <dbReference type="SAM" id="MobiDB-lite"/>
    </source>
</evidence>
<keyword evidence="5 16" id="KW-0548">Nucleotidyltransferase</keyword>
<dbReference type="InterPro" id="IPR019760">
    <property type="entry name" value="DNA-dir_DNA_pol_A_CS"/>
</dbReference>
<dbReference type="NCBIfam" id="TIGR00593">
    <property type="entry name" value="pola"/>
    <property type="match status" value="1"/>
</dbReference>
<dbReference type="Pfam" id="PF01367">
    <property type="entry name" value="5_3_exonuc"/>
    <property type="match status" value="1"/>
</dbReference>
<evidence type="ECO:0000256" key="4">
    <source>
        <dbReference type="ARBA" id="ARBA00022679"/>
    </source>
</evidence>
<dbReference type="InterPro" id="IPR002562">
    <property type="entry name" value="3'-5'_exonuclease_dom"/>
</dbReference>
<dbReference type="PANTHER" id="PTHR10133">
    <property type="entry name" value="DNA POLYMERASE I"/>
    <property type="match status" value="1"/>
</dbReference>
<dbReference type="InterPro" id="IPR043502">
    <property type="entry name" value="DNA/RNA_pol_sf"/>
</dbReference>
<proteinExistence type="inferred from homology"/>
<comment type="similarity">
    <text evidence="1 16">Belongs to the DNA polymerase type-A family.</text>
</comment>
<dbReference type="PRINTS" id="PR00868">
    <property type="entry name" value="DNAPOLI"/>
</dbReference>